<gene>
    <name evidence="2" type="ORF">HHI36_000965</name>
</gene>
<reference evidence="2 3" key="1">
    <citation type="journal article" date="2021" name="BMC Biol.">
        <title>Horizontally acquired antibacterial genes associated with adaptive radiation of ladybird beetles.</title>
        <authorList>
            <person name="Li H.S."/>
            <person name="Tang X.F."/>
            <person name="Huang Y.H."/>
            <person name="Xu Z.Y."/>
            <person name="Chen M.L."/>
            <person name="Du X.Y."/>
            <person name="Qiu B.Y."/>
            <person name="Chen P.T."/>
            <person name="Zhang W."/>
            <person name="Slipinski A."/>
            <person name="Escalona H.E."/>
            <person name="Waterhouse R.M."/>
            <person name="Zwick A."/>
            <person name="Pang H."/>
        </authorList>
    </citation>
    <scope>NUCLEOTIDE SEQUENCE [LARGE SCALE GENOMIC DNA]</scope>
    <source>
        <strain evidence="2">SYSU2018</strain>
    </source>
</reference>
<dbReference type="AlphaFoldDB" id="A0ABD2P618"/>
<proteinExistence type="predicted"/>
<feature type="compositionally biased region" description="Low complexity" evidence="1">
    <location>
        <begin position="30"/>
        <end position="40"/>
    </location>
</feature>
<keyword evidence="3" id="KW-1185">Reference proteome</keyword>
<dbReference type="Proteomes" id="UP001516400">
    <property type="component" value="Unassembled WGS sequence"/>
</dbReference>
<feature type="region of interest" description="Disordered" evidence="1">
    <location>
        <begin position="1"/>
        <end position="58"/>
    </location>
</feature>
<evidence type="ECO:0000256" key="1">
    <source>
        <dbReference type="SAM" id="MobiDB-lite"/>
    </source>
</evidence>
<organism evidence="2 3">
    <name type="scientific">Cryptolaemus montrouzieri</name>
    <dbReference type="NCBI Taxonomy" id="559131"/>
    <lineage>
        <taxon>Eukaryota</taxon>
        <taxon>Metazoa</taxon>
        <taxon>Ecdysozoa</taxon>
        <taxon>Arthropoda</taxon>
        <taxon>Hexapoda</taxon>
        <taxon>Insecta</taxon>
        <taxon>Pterygota</taxon>
        <taxon>Neoptera</taxon>
        <taxon>Endopterygota</taxon>
        <taxon>Coleoptera</taxon>
        <taxon>Polyphaga</taxon>
        <taxon>Cucujiformia</taxon>
        <taxon>Coccinelloidea</taxon>
        <taxon>Coccinellidae</taxon>
        <taxon>Scymninae</taxon>
        <taxon>Scymnini</taxon>
        <taxon>Cryptolaemus</taxon>
    </lineage>
</organism>
<name>A0ABD2P618_9CUCU</name>
<sequence>MGSRSRRIVEMTNENYHQDEETPAKRRRSNSFSRSSSSRSSGEESFIVDSGDSVRDPNFTVNNIIEESSDDKEAYTLTTLTTVLLNELSHDLMNSAAIEIVFQAL</sequence>
<comment type="caution">
    <text evidence="2">The sequence shown here is derived from an EMBL/GenBank/DDBJ whole genome shotgun (WGS) entry which is preliminary data.</text>
</comment>
<protein>
    <submittedName>
        <fullName evidence="2">Uncharacterized protein</fullName>
    </submittedName>
</protein>
<evidence type="ECO:0000313" key="3">
    <source>
        <dbReference type="Proteomes" id="UP001516400"/>
    </source>
</evidence>
<evidence type="ECO:0000313" key="2">
    <source>
        <dbReference type="EMBL" id="KAL3286459.1"/>
    </source>
</evidence>
<dbReference type="EMBL" id="JABFTP020000185">
    <property type="protein sequence ID" value="KAL3286459.1"/>
    <property type="molecule type" value="Genomic_DNA"/>
</dbReference>
<accession>A0ABD2P618</accession>